<accession>A0A437PI38</accession>
<dbReference type="InterPro" id="IPR029063">
    <property type="entry name" value="SAM-dependent_MTases_sf"/>
</dbReference>
<dbReference type="Proteomes" id="UP000286997">
    <property type="component" value="Unassembled WGS sequence"/>
</dbReference>
<gene>
    <name evidence="7" type="ORF">EOE48_02525</name>
</gene>
<evidence type="ECO:0000313" key="7">
    <source>
        <dbReference type="EMBL" id="RVU21938.1"/>
    </source>
</evidence>
<dbReference type="GO" id="GO:0032259">
    <property type="term" value="P:methylation"/>
    <property type="evidence" value="ECO:0007669"/>
    <property type="project" value="UniProtKB-KW"/>
</dbReference>
<dbReference type="InterPro" id="IPR050903">
    <property type="entry name" value="Bact_Chemotaxis_MeTrfase"/>
</dbReference>
<feature type="domain" description="CheR-type methyltransferase" evidence="6">
    <location>
        <begin position="8"/>
        <end position="284"/>
    </location>
</feature>
<evidence type="ECO:0000259" key="6">
    <source>
        <dbReference type="PROSITE" id="PS50123"/>
    </source>
</evidence>
<evidence type="ECO:0000256" key="1">
    <source>
        <dbReference type="ARBA" id="ARBA00001541"/>
    </source>
</evidence>
<dbReference type="PANTHER" id="PTHR24422">
    <property type="entry name" value="CHEMOTAXIS PROTEIN METHYLTRANSFERASE"/>
    <property type="match status" value="1"/>
</dbReference>
<dbReference type="PRINTS" id="PR00996">
    <property type="entry name" value="CHERMTFRASE"/>
</dbReference>
<dbReference type="EC" id="2.1.1.80" evidence="2"/>
<dbReference type="Gene3D" id="3.40.50.150">
    <property type="entry name" value="Vaccinia Virus protein VP39"/>
    <property type="match status" value="1"/>
</dbReference>
<keyword evidence="5" id="KW-0949">S-adenosyl-L-methionine</keyword>
<keyword evidence="4 7" id="KW-0808">Transferase</keyword>
<proteinExistence type="predicted"/>
<dbReference type="InterPro" id="IPR022641">
    <property type="entry name" value="CheR_N"/>
</dbReference>
<dbReference type="SUPFAM" id="SSF53335">
    <property type="entry name" value="S-adenosyl-L-methionine-dependent methyltransferases"/>
    <property type="match status" value="1"/>
</dbReference>
<dbReference type="EMBL" id="SACP01000001">
    <property type="protein sequence ID" value="RVU21938.1"/>
    <property type="molecule type" value="Genomic_DNA"/>
</dbReference>
<dbReference type="Pfam" id="PF01739">
    <property type="entry name" value="CheR"/>
    <property type="match status" value="1"/>
</dbReference>
<evidence type="ECO:0000256" key="5">
    <source>
        <dbReference type="ARBA" id="ARBA00022691"/>
    </source>
</evidence>
<dbReference type="InterPro" id="IPR000780">
    <property type="entry name" value="CheR_MeTrfase"/>
</dbReference>
<evidence type="ECO:0000313" key="8">
    <source>
        <dbReference type="Proteomes" id="UP000286997"/>
    </source>
</evidence>
<dbReference type="RefSeq" id="WP_127727180.1">
    <property type="nucleotide sequence ID" value="NZ_SACP01000001.1"/>
</dbReference>
<dbReference type="SUPFAM" id="SSF47757">
    <property type="entry name" value="Chemotaxis receptor methyltransferase CheR, N-terminal domain"/>
    <property type="match status" value="1"/>
</dbReference>
<organism evidence="7 8">
    <name type="scientific">Methylobacterium oryzihabitans</name>
    <dbReference type="NCBI Taxonomy" id="2499852"/>
    <lineage>
        <taxon>Bacteria</taxon>
        <taxon>Pseudomonadati</taxon>
        <taxon>Pseudomonadota</taxon>
        <taxon>Alphaproteobacteria</taxon>
        <taxon>Hyphomicrobiales</taxon>
        <taxon>Methylobacteriaceae</taxon>
        <taxon>Methylobacterium</taxon>
    </lineage>
</organism>
<dbReference type="InterPro" id="IPR022642">
    <property type="entry name" value="CheR_C"/>
</dbReference>
<dbReference type="PANTHER" id="PTHR24422:SF10">
    <property type="entry name" value="CHEMOTAXIS PROTEIN METHYLTRANSFERASE 2"/>
    <property type="match status" value="1"/>
</dbReference>
<dbReference type="InterPro" id="IPR036804">
    <property type="entry name" value="CheR_N_sf"/>
</dbReference>
<keyword evidence="8" id="KW-1185">Reference proteome</keyword>
<evidence type="ECO:0000256" key="2">
    <source>
        <dbReference type="ARBA" id="ARBA00012534"/>
    </source>
</evidence>
<protein>
    <recommendedName>
        <fullName evidence="2">protein-glutamate O-methyltransferase</fullName>
        <ecNumber evidence="2">2.1.1.80</ecNumber>
    </recommendedName>
</protein>
<evidence type="ECO:0000256" key="3">
    <source>
        <dbReference type="ARBA" id="ARBA00022603"/>
    </source>
</evidence>
<keyword evidence="3 7" id="KW-0489">Methyltransferase</keyword>
<dbReference type="GO" id="GO:0008983">
    <property type="term" value="F:protein-glutamate O-methyltransferase activity"/>
    <property type="evidence" value="ECO:0007669"/>
    <property type="project" value="UniProtKB-EC"/>
</dbReference>
<comment type="caution">
    <text evidence="7">The sequence shown here is derived from an EMBL/GenBank/DDBJ whole genome shotgun (WGS) entry which is preliminary data.</text>
</comment>
<name>A0A437PI38_9HYPH</name>
<dbReference type="OrthoDB" id="9816309at2"/>
<evidence type="ECO:0000256" key="4">
    <source>
        <dbReference type="ARBA" id="ARBA00022679"/>
    </source>
</evidence>
<dbReference type="PROSITE" id="PS50123">
    <property type="entry name" value="CHER"/>
    <property type="match status" value="1"/>
</dbReference>
<comment type="catalytic activity">
    <reaction evidence="1">
        <text>L-glutamyl-[protein] + S-adenosyl-L-methionine = [protein]-L-glutamate 5-O-methyl ester + S-adenosyl-L-homocysteine</text>
        <dbReference type="Rhea" id="RHEA:24452"/>
        <dbReference type="Rhea" id="RHEA-COMP:10208"/>
        <dbReference type="Rhea" id="RHEA-COMP:10311"/>
        <dbReference type="ChEBI" id="CHEBI:29973"/>
        <dbReference type="ChEBI" id="CHEBI:57856"/>
        <dbReference type="ChEBI" id="CHEBI:59789"/>
        <dbReference type="ChEBI" id="CHEBI:82795"/>
        <dbReference type="EC" id="2.1.1.80"/>
    </reaction>
</comment>
<dbReference type="Gene3D" id="1.10.155.10">
    <property type="entry name" value="Chemotaxis receptor methyltransferase CheR, N-terminal domain"/>
    <property type="match status" value="1"/>
</dbReference>
<dbReference type="Pfam" id="PF03705">
    <property type="entry name" value="CheR_N"/>
    <property type="match status" value="1"/>
</dbReference>
<dbReference type="AlphaFoldDB" id="A0A437PI38"/>
<sequence>MRPALPEPVTDADFARLRDFVYRRTGIPLAPARRSAIDRRLAERMAATDSRSFAAYFAHLRAGPGGEAEELVNAITVNETYFFREAYQLRCLTAELMDRVVAGRPAGAPLRIWSLPCSTGEEPYSIAIWLLEHWASVDRHEIEIVGSDIDTRALAAAQAGLYGARALTRLPPDLVARYFVREAAALGAGWRLIGPLRGSVRFAPCNLMDAAAMRAEGAFDVVFCRNVLIYFDDASRRVAADHLYDCLRPGGFLCLGHSESMARISPRFRVRRFADAVVYQRPPEGEDV</sequence>
<reference evidence="7 8" key="1">
    <citation type="submission" date="2019-01" db="EMBL/GenBank/DDBJ databases">
        <authorList>
            <person name="Chen W.-M."/>
        </authorList>
    </citation>
    <scope>NUCLEOTIDE SEQUENCE [LARGE SCALE GENOMIC DNA]</scope>
    <source>
        <strain evidence="7 8">TER-1</strain>
    </source>
</reference>
<dbReference type="SMART" id="SM00138">
    <property type="entry name" value="MeTrc"/>
    <property type="match status" value="1"/>
</dbReference>